<sequence>MLIALILYLLRRFHMVSNTTSSIQRQRIKMKQADRRGSEIALDTTSPVFLGNNRLMGIKNKGCQMTVFNPYENLFMEIDPKLKIPLDELEFGAEIGKGISVSIVTLHY</sequence>
<reference evidence="4" key="1">
    <citation type="submission" date="2016-06" db="UniProtKB">
        <authorList>
            <consortium name="WormBaseParasite"/>
        </authorList>
    </citation>
    <scope>IDENTIFICATION</scope>
</reference>
<dbReference type="AlphaFoldDB" id="A0A183DG03"/>
<name>A0A183DG03_9BILA</name>
<dbReference type="Proteomes" id="UP000271098">
    <property type="component" value="Unassembled WGS sequence"/>
</dbReference>
<evidence type="ECO:0000313" key="4">
    <source>
        <dbReference type="WBParaSite" id="GPUH_0000765301-mRNA-1"/>
    </source>
</evidence>
<keyword evidence="3" id="KW-1185">Reference proteome</keyword>
<accession>A0A183DG03</accession>
<proteinExistence type="predicted"/>
<gene>
    <name evidence="2" type="ORF">GPUH_LOCUS7644</name>
</gene>
<evidence type="ECO:0000313" key="2">
    <source>
        <dbReference type="EMBL" id="VDK59103.1"/>
    </source>
</evidence>
<feature type="chain" id="PRO_5043138761" evidence="1">
    <location>
        <begin position="19"/>
        <end position="108"/>
    </location>
</feature>
<reference evidence="2 3" key="2">
    <citation type="submission" date="2018-11" db="EMBL/GenBank/DDBJ databases">
        <authorList>
            <consortium name="Pathogen Informatics"/>
        </authorList>
    </citation>
    <scope>NUCLEOTIDE SEQUENCE [LARGE SCALE GENOMIC DNA]</scope>
</reference>
<keyword evidence="1" id="KW-0732">Signal</keyword>
<evidence type="ECO:0000256" key="1">
    <source>
        <dbReference type="SAM" id="SignalP"/>
    </source>
</evidence>
<feature type="signal peptide" evidence="1">
    <location>
        <begin position="1"/>
        <end position="18"/>
    </location>
</feature>
<protein>
    <submittedName>
        <fullName evidence="4">Phosphatidylserine decarboxylase</fullName>
    </submittedName>
</protein>
<evidence type="ECO:0000313" key="3">
    <source>
        <dbReference type="Proteomes" id="UP000271098"/>
    </source>
</evidence>
<organism evidence="4">
    <name type="scientific">Gongylonema pulchrum</name>
    <dbReference type="NCBI Taxonomy" id="637853"/>
    <lineage>
        <taxon>Eukaryota</taxon>
        <taxon>Metazoa</taxon>
        <taxon>Ecdysozoa</taxon>
        <taxon>Nematoda</taxon>
        <taxon>Chromadorea</taxon>
        <taxon>Rhabditida</taxon>
        <taxon>Spirurina</taxon>
        <taxon>Spiruromorpha</taxon>
        <taxon>Spiruroidea</taxon>
        <taxon>Gongylonematidae</taxon>
        <taxon>Gongylonema</taxon>
    </lineage>
</organism>
<dbReference type="WBParaSite" id="GPUH_0000765301-mRNA-1">
    <property type="protein sequence ID" value="GPUH_0000765301-mRNA-1"/>
    <property type="gene ID" value="GPUH_0000765301"/>
</dbReference>
<dbReference type="EMBL" id="UYRT01020265">
    <property type="protein sequence ID" value="VDK59103.1"/>
    <property type="molecule type" value="Genomic_DNA"/>
</dbReference>